<sequence>MSQAINAYYKITASSEFREKERLREKARHDEAQALYNARMEIARKLVKRNRPTDEIVEDTGLTYDVVESLRIRI</sequence>
<proteinExistence type="predicted"/>
<evidence type="ECO:0000313" key="2">
    <source>
        <dbReference type="Proteomes" id="UP000012589"/>
    </source>
</evidence>
<dbReference type="AlphaFoldDB" id="N2A0A4"/>
<dbReference type="EMBL" id="AQFT01000130">
    <property type="protein sequence ID" value="EMZ21581.1"/>
    <property type="molecule type" value="Genomic_DNA"/>
</dbReference>
<dbReference type="HOGENOM" id="CLU_2769690_0_0_9"/>
<comment type="caution">
    <text evidence="1">The sequence shown here is derived from an EMBL/GenBank/DDBJ whole genome shotgun (WGS) entry which is preliminary data.</text>
</comment>
<protein>
    <submittedName>
        <fullName evidence="1">Uncharacterized protein</fullName>
    </submittedName>
</protein>
<evidence type="ECO:0000313" key="1">
    <source>
        <dbReference type="EMBL" id="EMZ21581.1"/>
    </source>
</evidence>
<reference evidence="1 2" key="1">
    <citation type="journal article" date="2014" name="Genome Announc.">
        <title>Draft genome sequences of the altered schaedler flora, a defined bacterial community from gnotobiotic mice.</title>
        <authorList>
            <person name="Wannemuehler M.J."/>
            <person name="Overstreet A.M."/>
            <person name="Ward D.V."/>
            <person name="Phillips G.J."/>
        </authorList>
    </citation>
    <scope>NUCLEOTIDE SEQUENCE [LARGE SCALE GENOMIC DNA]</scope>
    <source>
        <strain evidence="1 2">ASF492</strain>
    </source>
</reference>
<dbReference type="PATRIC" id="fig|1235802.3.peg.4769"/>
<name>N2A0A4_9FIRM</name>
<accession>N2A0A4</accession>
<dbReference type="OrthoDB" id="9803508at2"/>
<keyword evidence="2" id="KW-1185">Reference proteome</keyword>
<organism evidence="1 2">
    <name type="scientific">Eubacterium plexicaudatum ASF492</name>
    <dbReference type="NCBI Taxonomy" id="1235802"/>
    <lineage>
        <taxon>Bacteria</taxon>
        <taxon>Bacillati</taxon>
        <taxon>Bacillota</taxon>
        <taxon>Clostridia</taxon>
        <taxon>Eubacteriales</taxon>
        <taxon>Eubacteriaceae</taxon>
        <taxon>Eubacterium</taxon>
    </lineage>
</organism>
<gene>
    <name evidence="1" type="ORF">C823_04482</name>
</gene>
<dbReference type="Proteomes" id="UP000012589">
    <property type="component" value="Unassembled WGS sequence"/>
</dbReference>